<sequence>MKDEQNDKDNFIILRPRNTQPIVLKPTFGEEVEFEEHGPSFGFVIMFLLGSIIILISLLTLWNQLRSRRRKQQVLTLIECSANRTLVYDEHVFSKEIDIYAYDSVGLIREKLSFPLKYKKCIEIITQENKCKLISSEEYTKKKDRLEAAGDGSLVQEEIFSIYLASGGSFEHDMSEVKTDKEYIKNVVMNFQVDHFTIEDADGISSYKTCNVEAMTMEVV</sequence>
<gene>
    <name evidence="2" type="ORF">GCM10011573_33920</name>
</gene>
<keyword evidence="1" id="KW-0472">Membrane</keyword>
<dbReference type="Proteomes" id="UP000630615">
    <property type="component" value="Unassembled WGS sequence"/>
</dbReference>
<organism evidence="2 3">
    <name type="scientific">Enterococcus wangshanyuanii</name>
    <dbReference type="NCBI Taxonomy" id="2005703"/>
    <lineage>
        <taxon>Bacteria</taxon>
        <taxon>Bacillati</taxon>
        <taxon>Bacillota</taxon>
        <taxon>Bacilli</taxon>
        <taxon>Lactobacillales</taxon>
        <taxon>Enterococcaceae</taxon>
        <taxon>Enterococcus</taxon>
    </lineage>
</organism>
<dbReference type="RefSeq" id="WP_088271779.1">
    <property type="nucleotide sequence ID" value="NZ_BMKI01000012.1"/>
</dbReference>
<protein>
    <submittedName>
        <fullName evidence="2">Uncharacterized protein</fullName>
    </submittedName>
</protein>
<keyword evidence="3" id="KW-1185">Reference proteome</keyword>
<feature type="transmembrane region" description="Helical" evidence="1">
    <location>
        <begin position="41"/>
        <end position="62"/>
    </location>
</feature>
<evidence type="ECO:0000256" key="1">
    <source>
        <dbReference type="SAM" id="Phobius"/>
    </source>
</evidence>
<keyword evidence="1" id="KW-0812">Transmembrane</keyword>
<reference evidence="3" key="1">
    <citation type="journal article" date="2019" name="Int. J. Syst. Evol. Microbiol.">
        <title>The Global Catalogue of Microorganisms (GCM) 10K type strain sequencing project: providing services to taxonomists for standard genome sequencing and annotation.</title>
        <authorList>
            <consortium name="The Broad Institute Genomics Platform"/>
            <consortium name="The Broad Institute Genome Sequencing Center for Infectious Disease"/>
            <person name="Wu L."/>
            <person name="Ma J."/>
        </authorList>
    </citation>
    <scope>NUCLEOTIDE SEQUENCE [LARGE SCALE GENOMIC DNA]</scope>
    <source>
        <strain evidence="3">CGMCC 1.15942</strain>
    </source>
</reference>
<accession>A0ABQ1PQL7</accession>
<proteinExistence type="predicted"/>
<evidence type="ECO:0000313" key="3">
    <source>
        <dbReference type="Proteomes" id="UP000630615"/>
    </source>
</evidence>
<evidence type="ECO:0000313" key="2">
    <source>
        <dbReference type="EMBL" id="GGD01544.1"/>
    </source>
</evidence>
<keyword evidence="1" id="KW-1133">Transmembrane helix</keyword>
<comment type="caution">
    <text evidence="2">The sequence shown here is derived from an EMBL/GenBank/DDBJ whole genome shotgun (WGS) entry which is preliminary data.</text>
</comment>
<dbReference type="EMBL" id="BMKI01000012">
    <property type="protein sequence ID" value="GGD01544.1"/>
    <property type="molecule type" value="Genomic_DNA"/>
</dbReference>
<name>A0ABQ1PQL7_9ENTE</name>